<dbReference type="SUPFAM" id="SSF89550">
    <property type="entry name" value="PHP domain-like"/>
    <property type="match status" value="1"/>
</dbReference>
<dbReference type="PANTHER" id="PTHR42924">
    <property type="entry name" value="EXONUCLEASE"/>
    <property type="match status" value="1"/>
</dbReference>
<dbReference type="InterPro" id="IPR016195">
    <property type="entry name" value="Pol/histidinol_Pase-like"/>
</dbReference>
<reference evidence="2" key="2">
    <citation type="journal article" date="2021" name="PeerJ">
        <title>Extensive microbial diversity within the chicken gut microbiome revealed by metagenomics and culture.</title>
        <authorList>
            <person name="Gilroy R."/>
            <person name="Ravi A."/>
            <person name="Getino M."/>
            <person name="Pursley I."/>
            <person name="Horton D.L."/>
            <person name="Alikhan N.F."/>
            <person name="Baker D."/>
            <person name="Gharbi K."/>
            <person name="Hall N."/>
            <person name="Watson M."/>
            <person name="Adriaenssens E.M."/>
            <person name="Foster-Nyarko E."/>
            <person name="Jarju S."/>
            <person name="Secka A."/>
            <person name="Antonio M."/>
            <person name="Oren A."/>
            <person name="Chaudhuri R.R."/>
            <person name="La Ragione R."/>
            <person name="Hildebrand F."/>
            <person name="Pallen M.J."/>
        </authorList>
    </citation>
    <scope>NUCLEOTIDE SEQUENCE</scope>
    <source>
        <strain evidence="2">1063</strain>
    </source>
</reference>
<evidence type="ECO:0000313" key="2">
    <source>
        <dbReference type="EMBL" id="HIU21006.1"/>
    </source>
</evidence>
<dbReference type="InterPro" id="IPR004013">
    <property type="entry name" value="PHP_dom"/>
</dbReference>
<dbReference type="Gene3D" id="3.20.20.140">
    <property type="entry name" value="Metal-dependent hydrolases"/>
    <property type="match status" value="1"/>
</dbReference>
<dbReference type="AlphaFoldDB" id="A0A9D1L1X7"/>
<proteinExistence type="predicted"/>
<dbReference type="InterPro" id="IPR052018">
    <property type="entry name" value="PHP_domain"/>
</dbReference>
<dbReference type="GO" id="GO:0004534">
    <property type="term" value="F:5'-3' RNA exonuclease activity"/>
    <property type="evidence" value="ECO:0007669"/>
    <property type="project" value="TreeGrafter"/>
</dbReference>
<reference evidence="2" key="1">
    <citation type="submission" date="2020-10" db="EMBL/GenBank/DDBJ databases">
        <authorList>
            <person name="Gilroy R."/>
        </authorList>
    </citation>
    <scope>NUCLEOTIDE SEQUENCE</scope>
    <source>
        <strain evidence="2">1063</strain>
    </source>
</reference>
<protein>
    <submittedName>
        <fullName evidence="2">PHP domain-containing protein</fullName>
    </submittedName>
</protein>
<dbReference type="Proteomes" id="UP000824088">
    <property type="component" value="Unassembled WGS sequence"/>
</dbReference>
<comment type="caution">
    <text evidence="2">The sequence shown here is derived from an EMBL/GenBank/DDBJ whole genome shotgun (WGS) entry which is preliminary data.</text>
</comment>
<evidence type="ECO:0000259" key="1">
    <source>
        <dbReference type="SMART" id="SM00481"/>
    </source>
</evidence>
<evidence type="ECO:0000313" key="3">
    <source>
        <dbReference type="Proteomes" id="UP000824088"/>
    </source>
</evidence>
<dbReference type="Pfam" id="PF02811">
    <property type="entry name" value="PHP"/>
    <property type="match status" value="1"/>
</dbReference>
<feature type="domain" description="Polymerase/histidinol phosphatase N-terminal" evidence="1">
    <location>
        <begin position="3"/>
        <end position="68"/>
    </location>
</feature>
<accession>A0A9D1L1X7</accession>
<name>A0A9D1L1X7_9FIRM</name>
<sequence>MRADLHIHTSASDGTKSPRDTVLHMARLGAELLAVTDHDTVAGLDEAAETCREAGLRFVPGIEISAHSNSEIHVLGYNIDYKNPEFREEIAKVKSMRRERNLLIGGKLSACGVELGIDFGADGLGRMNIARAMVEQGFAKDVQDAFNRYLGPGGRAYADTRRTSPLEAVKLISAFGGLPVLAHPKKYLQQKTLNLLIEGLKPFG</sequence>
<feature type="non-terminal residue" evidence="2">
    <location>
        <position position="204"/>
    </location>
</feature>
<dbReference type="SMART" id="SM00481">
    <property type="entry name" value="POLIIIAc"/>
    <property type="match status" value="1"/>
</dbReference>
<organism evidence="2 3">
    <name type="scientific">Candidatus Limadaptatus stercorigallinarum</name>
    <dbReference type="NCBI Taxonomy" id="2840845"/>
    <lineage>
        <taxon>Bacteria</taxon>
        <taxon>Bacillati</taxon>
        <taxon>Bacillota</taxon>
        <taxon>Clostridia</taxon>
        <taxon>Eubacteriales</taxon>
        <taxon>Candidatus Limadaptatus</taxon>
    </lineage>
</organism>
<dbReference type="GO" id="GO:0035312">
    <property type="term" value="F:5'-3' DNA exonuclease activity"/>
    <property type="evidence" value="ECO:0007669"/>
    <property type="project" value="TreeGrafter"/>
</dbReference>
<gene>
    <name evidence="2" type="ORF">IAD51_02040</name>
</gene>
<dbReference type="InterPro" id="IPR003141">
    <property type="entry name" value="Pol/His_phosphatase_N"/>
</dbReference>
<dbReference type="EMBL" id="DVMN01000034">
    <property type="protein sequence ID" value="HIU21006.1"/>
    <property type="molecule type" value="Genomic_DNA"/>
</dbReference>
<dbReference type="PANTHER" id="PTHR42924:SF3">
    <property type="entry name" value="POLYMERASE_HISTIDINOL PHOSPHATASE N-TERMINAL DOMAIN-CONTAINING PROTEIN"/>
    <property type="match status" value="1"/>
</dbReference>
<dbReference type="Gene3D" id="1.10.150.650">
    <property type="match status" value="1"/>
</dbReference>